<dbReference type="InParanoid" id="F4X612"/>
<organism evidence="3">
    <name type="scientific">Acromyrmex echinatior</name>
    <name type="common">Panamanian leafcutter ant</name>
    <name type="synonym">Acromyrmex octospinosus echinatior</name>
    <dbReference type="NCBI Taxonomy" id="103372"/>
    <lineage>
        <taxon>Eukaryota</taxon>
        <taxon>Metazoa</taxon>
        <taxon>Ecdysozoa</taxon>
        <taxon>Arthropoda</taxon>
        <taxon>Hexapoda</taxon>
        <taxon>Insecta</taxon>
        <taxon>Pterygota</taxon>
        <taxon>Neoptera</taxon>
        <taxon>Endopterygota</taxon>
        <taxon>Hymenoptera</taxon>
        <taxon>Apocrita</taxon>
        <taxon>Aculeata</taxon>
        <taxon>Formicoidea</taxon>
        <taxon>Formicidae</taxon>
        <taxon>Myrmicinae</taxon>
        <taxon>Acromyrmex</taxon>
    </lineage>
</organism>
<sequence>MANCGRPGWLASQPFPDVGLASHQLQTRMKSRYRASELQAVRYTTSDYHTKLWPSFTLLLYRRSSSQVDSPRSCGHPLQERPKESCLLCPSPSLSKSDEMREKEREVGKRQTRSEGREAEERQRDLARRLRKLTDRTLHLTKAPQARYEAFKLRHSSVQEARI</sequence>
<proteinExistence type="predicted"/>
<protein>
    <submittedName>
        <fullName evidence="2">Uncharacterized protein</fullName>
    </submittedName>
</protein>
<dbReference type="EMBL" id="GL888761">
    <property type="protein sequence ID" value="EGI58106.1"/>
    <property type="molecule type" value="Genomic_DNA"/>
</dbReference>
<dbReference type="AlphaFoldDB" id="F4X612"/>
<evidence type="ECO:0000256" key="1">
    <source>
        <dbReference type="SAM" id="MobiDB-lite"/>
    </source>
</evidence>
<dbReference type="Proteomes" id="UP000007755">
    <property type="component" value="Unassembled WGS sequence"/>
</dbReference>
<evidence type="ECO:0000313" key="3">
    <source>
        <dbReference type="Proteomes" id="UP000007755"/>
    </source>
</evidence>
<gene>
    <name evidence="2" type="ORF">G5I_13808</name>
</gene>
<feature type="region of interest" description="Disordered" evidence="1">
    <location>
        <begin position="67"/>
        <end position="125"/>
    </location>
</feature>
<accession>F4X612</accession>
<reference evidence="2" key="1">
    <citation type="submission" date="2011-02" db="EMBL/GenBank/DDBJ databases">
        <title>The genome of the leaf-cutting ant Acromyrmex echinatior suggests key adaptations to social evolution and fungus farming.</title>
        <authorList>
            <person name="Nygaard S."/>
            <person name="Zhang G."/>
        </authorList>
    </citation>
    <scope>NUCLEOTIDE SEQUENCE</scope>
</reference>
<name>F4X612_ACREC</name>
<feature type="compositionally biased region" description="Basic and acidic residues" evidence="1">
    <location>
        <begin position="96"/>
        <end position="125"/>
    </location>
</feature>
<keyword evidence="3" id="KW-1185">Reference proteome</keyword>
<evidence type="ECO:0000313" key="2">
    <source>
        <dbReference type="EMBL" id="EGI58106.1"/>
    </source>
</evidence>
<feature type="compositionally biased region" description="Low complexity" evidence="1">
    <location>
        <begin position="85"/>
        <end position="95"/>
    </location>
</feature>